<sequence>MSNRVDLLKFLLLDIWHSVRDYLYPVNVENVLNSGSALWKYIFKDETWLILVETHDQYHLYGALIIRDYSGDLCQYQDKFFTCLQNSWVYNKYRHEISFQPGLIINIHEIITGQEAAALPLE</sequence>
<reference evidence="1" key="1">
    <citation type="submission" date="2019-04" db="EMBL/GenBank/DDBJ databases">
        <title>Friends and foes A comparative genomics studyof 23 Aspergillus species from section Flavi.</title>
        <authorList>
            <consortium name="DOE Joint Genome Institute"/>
            <person name="Kjaerbolling I."/>
            <person name="Vesth T."/>
            <person name="Frisvad J.C."/>
            <person name="Nybo J.L."/>
            <person name="Theobald S."/>
            <person name="Kildgaard S."/>
            <person name="Isbrandt T."/>
            <person name="Kuo A."/>
            <person name="Sato A."/>
            <person name="Lyhne E.K."/>
            <person name="Kogle M.E."/>
            <person name="Wiebenga A."/>
            <person name="Kun R.S."/>
            <person name="Lubbers R.J."/>
            <person name="Makela M.R."/>
            <person name="Barry K."/>
            <person name="Chovatia M."/>
            <person name="Clum A."/>
            <person name="Daum C."/>
            <person name="Haridas S."/>
            <person name="He G."/>
            <person name="LaButti K."/>
            <person name="Lipzen A."/>
            <person name="Mondo S."/>
            <person name="Riley R."/>
            <person name="Salamov A."/>
            <person name="Simmons B.A."/>
            <person name="Magnuson J.K."/>
            <person name="Henrissat B."/>
            <person name="Mortensen U.H."/>
            <person name="Larsen T.O."/>
            <person name="Devries R.P."/>
            <person name="Grigoriev I.V."/>
            <person name="Machida M."/>
            <person name="Baker S.E."/>
            <person name="Andersen M.R."/>
        </authorList>
    </citation>
    <scope>NUCLEOTIDE SEQUENCE [LARGE SCALE GENOMIC DNA]</scope>
    <source>
        <strain evidence="1">IBT 14317</strain>
    </source>
</reference>
<proteinExistence type="predicted"/>
<dbReference type="OrthoDB" id="4411012at2759"/>
<dbReference type="EMBL" id="ML735316">
    <property type="protein sequence ID" value="KAE8386221.1"/>
    <property type="molecule type" value="Genomic_DNA"/>
</dbReference>
<dbReference type="AlphaFoldDB" id="A0A5N7BWK6"/>
<protein>
    <submittedName>
        <fullName evidence="1">Uncharacterized protein</fullName>
    </submittedName>
</protein>
<gene>
    <name evidence="1" type="ORF">BDV23DRAFT_175640</name>
</gene>
<organism evidence="1">
    <name type="scientific">Petromyces alliaceus</name>
    <name type="common">Aspergillus alliaceus</name>
    <dbReference type="NCBI Taxonomy" id="209559"/>
    <lineage>
        <taxon>Eukaryota</taxon>
        <taxon>Fungi</taxon>
        <taxon>Dikarya</taxon>
        <taxon>Ascomycota</taxon>
        <taxon>Pezizomycotina</taxon>
        <taxon>Eurotiomycetes</taxon>
        <taxon>Eurotiomycetidae</taxon>
        <taxon>Eurotiales</taxon>
        <taxon>Aspergillaceae</taxon>
        <taxon>Aspergillus</taxon>
        <taxon>Aspergillus subgen. Circumdati</taxon>
    </lineage>
</organism>
<accession>A0A5N7BWK6</accession>
<dbReference type="Proteomes" id="UP000326877">
    <property type="component" value="Unassembled WGS sequence"/>
</dbReference>
<evidence type="ECO:0000313" key="1">
    <source>
        <dbReference type="EMBL" id="KAE8386221.1"/>
    </source>
</evidence>
<name>A0A5N7BWK6_PETAA</name>